<reference evidence="1" key="1">
    <citation type="submission" date="2014-01" db="EMBL/GenBank/DDBJ databases">
        <authorList>
            <person name="Aslett M."/>
        </authorList>
    </citation>
    <scope>NUCLEOTIDE SEQUENCE</scope>
</reference>
<organism evidence="1 2">
    <name type="scientific">Trichuris trichiura</name>
    <name type="common">Whipworm</name>
    <name type="synonym">Trichocephalus trichiurus</name>
    <dbReference type="NCBI Taxonomy" id="36087"/>
    <lineage>
        <taxon>Eukaryota</taxon>
        <taxon>Metazoa</taxon>
        <taxon>Ecdysozoa</taxon>
        <taxon>Nematoda</taxon>
        <taxon>Enoplea</taxon>
        <taxon>Dorylaimia</taxon>
        <taxon>Trichinellida</taxon>
        <taxon>Trichuridae</taxon>
        <taxon>Trichuris</taxon>
    </lineage>
</organism>
<name>A0A077Z5F1_TRITR</name>
<dbReference type="Proteomes" id="UP000030665">
    <property type="component" value="Unassembled WGS sequence"/>
</dbReference>
<gene>
    <name evidence="1" type="ORF">TTRE_0000364301</name>
</gene>
<dbReference type="OrthoDB" id="10631448at2759"/>
<protein>
    <submittedName>
        <fullName evidence="1">Uncharacterized protein</fullName>
    </submittedName>
</protein>
<reference evidence="1" key="2">
    <citation type="submission" date="2014-03" db="EMBL/GenBank/DDBJ databases">
        <title>The whipworm genome and dual-species transcriptomics of an intimate host-pathogen interaction.</title>
        <authorList>
            <person name="Foth B.J."/>
            <person name="Tsai I.J."/>
            <person name="Reid A.J."/>
            <person name="Bancroft A.J."/>
            <person name="Nichol S."/>
            <person name="Tracey A."/>
            <person name="Holroyd N."/>
            <person name="Cotton J.A."/>
            <person name="Stanley E.J."/>
            <person name="Zarowiecki M."/>
            <person name="Liu J.Z."/>
            <person name="Huckvale T."/>
            <person name="Cooper P.J."/>
            <person name="Grencis R.K."/>
            <person name="Berriman M."/>
        </authorList>
    </citation>
    <scope>NUCLEOTIDE SEQUENCE [LARGE SCALE GENOMIC DNA]</scope>
</reference>
<evidence type="ECO:0000313" key="1">
    <source>
        <dbReference type="EMBL" id="CDW55371.1"/>
    </source>
</evidence>
<sequence>MGIVNIAKELGDEGFFDITEDDIRVHKEDCGESFTNEELEELMQSPTGSYDDVMEATDAQIPSNWTLQKPASIFLQAQVLKDMIATIHPWNETS</sequence>
<dbReference type="STRING" id="36087.A0A077Z5F1"/>
<evidence type="ECO:0000313" key="2">
    <source>
        <dbReference type="Proteomes" id="UP000030665"/>
    </source>
</evidence>
<dbReference type="AlphaFoldDB" id="A0A077Z5F1"/>
<keyword evidence="2" id="KW-1185">Reference proteome</keyword>
<proteinExistence type="predicted"/>
<dbReference type="EMBL" id="HG805951">
    <property type="protein sequence ID" value="CDW55371.1"/>
    <property type="molecule type" value="Genomic_DNA"/>
</dbReference>
<accession>A0A077Z5F1</accession>